<dbReference type="STRING" id="436010.A0A166R5P1"/>
<feature type="repeat" description="WD" evidence="3">
    <location>
        <begin position="82"/>
        <end position="123"/>
    </location>
</feature>
<feature type="repeat" description="WD" evidence="3">
    <location>
        <begin position="46"/>
        <end position="80"/>
    </location>
</feature>
<sequence length="282" mass="29807">MYSRESGNFTTGFVRILLGSGGVVRAACAPPPKATFPIGLVNGEQVLSVAYSPDGKCIVSGDFHGVIQVWNAATGEKVGPPFDGNTASVHSIAYSPDGTRIASGSGDNTVRVWDAKTGKAIVSPLKGHSGSVRSLAYSPDGKHIVSGSSDCTVRIWDAETGEAVGSPFKVHIGLVQSVAYSPDGTHIVSGSVDNTIRIWEVNSMACPSESAIGFTHDSILNNGWITTPSSQLLLWVPSWYRPGLVWPNNTAVIAQSLTELDLSNFVHGSAWQQCRNTLQITP</sequence>
<dbReference type="SMART" id="SM00320">
    <property type="entry name" value="WD40"/>
    <property type="match status" value="4"/>
</dbReference>
<dbReference type="PRINTS" id="PR00320">
    <property type="entry name" value="GPROTEINBRPT"/>
</dbReference>
<dbReference type="Gene3D" id="2.130.10.10">
    <property type="entry name" value="YVTN repeat-like/Quinoprotein amine dehydrogenase"/>
    <property type="match status" value="2"/>
</dbReference>
<organism evidence="4 5">
    <name type="scientific">Athelia psychrophila</name>
    <dbReference type="NCBI Taxonomy" id="1759441"/>
    <lineage>
        <taxon>Eukaryota</taxon>
        <taxon>Fungi</taxon>
        <taxon>Dikarya</taxon>
        <taxon>Basidiomycota</taxon>
        <taxon>Agaricomycotina</taxon>
        <taxon>Agaricomycetes</taxon>
        <taxon>Agaricomycetidae</taxon>
        <taxon>Atheliales</taxon>
        <taxon>Atheliaceae</taxon>
        <taxon>Athelia</taxon>
    </lineage>
</organism>
<feature type="repeat" description="WD" evidence="3">
    <location>
        <begin position="125"/>
        <end position="166"/>
    </location>
</feature>
<dbReference type="InterPro" id="IPR015943">
    <property type="entry name" value="WD40/YVTN_repeat-like_dom_sf"/>
</dbReference>
<evidence type="ECO:0000313" key="4">
    <source>
        <dbReference type="EMBL" id="KZP27933.1"/>
    </source>
</evidence>
<feature type="repeat" description="WD" evidence="3">
    <location>
        <begin position="168"/>
        <end position="209"/>
    </location>
</feature>
<gene>
    <name evidence="4" type="ORF">FIBSPDRAFT_817938</name>
</gene>
<dbReference type="InterPro" id="IPR001680">
    <property type="entry name" value="WD40_rpt"/>
</dbReference>
<protein>
    <submittedName>
        <fullName evidence="4">WD40 repeat-like protein</fullName>
    </submittedName>
</protein>
<dbReference type="PROSITE" id="PS50294">
    <property type="entry name" value="WD_REPEATS_REGION"/>
    <property type="match status" value="3"/>
</dbReference>
<dbReference type="SUPFAM" id="SSF50978">
    <property type="entry name" value="WD40 repeat-like"/>
    <property type="match status" value="1"/>
</dbReference>
<dbReference type="InterPro" id="IPR036322">
    <property type="entry name" value="WD40_repeat_dom_sf"/>
</dbReference>
<evidence type="ECO:0000256" key="2">
    <source>
        <dbReference type="ARBA" id="ARBA00022737"/>
    </source>
</evidence>
<dbReference type="PANTHER" id="PTHR19879">
    <property type="entry name" value="TRANSCRIPTION INITIATION FACTOR TFIID"/>
    <property type="match status" value="1"/>
</dbReference>
<dbReference type="InterPro" id="IPR001632">
    <property type="entry name" value="WD40_G-protein_beta-like"/>
</dbReference>
<evidence type="ECO:0000256" key="3">
    <source>
        <dbReference type="PROSITE-ProRule" id="PRU00221"/>
    </source>
</evidence>
<evidence type="ECO:0000313" key="5">
    <source>
        <dbReference type="Proteomes" id="UP000076532"/>
    </source>
</evidence>
<dbReference type="CDD" id="cd00200">
    <property type="entry name" value="WD40"/>
    <property type="match status" value="1"/>
</dbReference>
<accession>A0A166R5P1</accession>
<dbReference type="AlphaFoldDB" id="A0A166R5P1"/>
<keyword evidence="2" id="KW-0677">Repeat</keyword>
<dbReference type="Proteomes" id="UP000076532">
    <property type="component" value="Unassembled WGS sequence"/>
</dbReference>
<dbReference type="Pfam" id="PF00400">
    <property type="entry name" value="WD40"/>
    <property type="match status" value="4"/>
</dbReference>
<reference evidence="4 5" key="1">
    <citation type="journal article" date="2016" name="Mol. Biol. Evol.">
        <title>Comparative Genomics of Early-Diverging Mushroom-Forming Fungi Provides Insights into the Origins of Lignocellulose Decay Capabilities.</title>
        <authorList>
            <person name="Nagy L.G."/>
            <person name="Riley R."/>
            <person name="Tritt A."/>
            <person name="Adam C."/>
            <person name="Daum C."/>
            <person name="Floudas D."/>
            <person name="Sun H."/>
            <person name="Yadav J.S."/>
            <person name="Pangilinan J."/>
            <person name="Larsson K.H."/>
            <person name="Matsuura K."/>
            <person name="Barry K."/>
            <person name="Labutti K."/>
            <person name="Kuo R."/>
            <person name="Ohm R.A."/>
            <person name="Bhattacharya S.S."/>
            <person name="Shirouzu T."/>
            <person name="Yoshinaga Y."/>
            <person name="Martin F.M."/>
            <person name="Grigoriev I.V."/>
            <person name="Hibbett D.S."/>
        </authorList>
    </citation>
    <scope>NUCLEOTIDE SEQUENCE [LARGE SCALE GENOMIC DNA]</scope>
    <source>
        <strain evidence="4 5">CBS 109695</strain>
    </source>
</reference>
<dbReference type="PRINTS" id="PR00319">
    <property type="entry name" value="GPROTEINB"/>
</dbReference>
<dbReference type="OrthoDB" id="674604at2759"/>
<keyword evidence="5" id="KW-1185">Reference proteome</keyword>
<dbReference type="PROSITE" id="PS00678">
    <property type="entry name" value="WD_REPEATS_1"/>
    <property type="match status" value="3"/>
</dbReference>
<dbReference type="PANTHER" id="PTHR19879:SF9">
    <property type="entry name" value="TRANSCRIPTION INITIATION FACTOR TFIID SUBUNIT 5"/>
    <property type="match status" value="1"/>
</dbReference>
<evidence type="ECO:0000256" key="1">
    <source>
        <dbReference type="ARBA" id="ARBA00022574"/>
    </source>
</evidence>
<dbReference type="InterPro" id="IPR020472">
    <property type="entry name" value="WD40_PAC1"/>
</dbReference>
<proteinExistence type="predicted"/>
<keyword evidence="1 3" id="KW-0853">WD repeat</keyword>
<dbReference type="PROSITE" id="PS50082">
    <property type="entry name" value="WD_REPEATS_2"/>
    <property type="match status" value="4"/>
</dbReference>
<dbReference type="EMBL" id="KV417506">
    <property type="protein sequence ID" value="KZP27933.1"/>
    <property type="molecule type" value="Genomic_DNA"/>
</dbReference>
<dbReference type="InterPro" id="IPR019775">
    <property type="entry name" value="WD40_repeat_CS"/>
</dbReference>
<name>A0A166R5P1_9AGAM</name>